<dbReference type="Pfam" id="PF00031">
    <property type="entry name" value="Cystatin"/>
    <property type="match status" value="1"/>
</dbReference>
<keyword evidence="4" id="KW-1015">Disulfide bond</keyword>
<dbReference type="Proteomes" id="UP000614601">
    <property type="component" value="Unassembled WGS sequence"/>
</dbReference>
<dbReference type="EMBL" id="CAJFCW020000004">
    <property type="protein sequence ID" value="CAG9115073.1"/>
    <property type="molecule type" value="Genomic_DNA"/>
</dbReference>
<feature type="domain" description="Cystatin" evidence="6">
    <location>
        <begin position="17"/>
        <end position="118"/>
    </location>
</feature>
<dbReference type="PANTHER" id="PTHR46186">
    <property type="entry name" value="CYSTATIN"/>
    <property type="match status" value="1"/>
</dbReference>
<sequence>MKTVLCLAVLLPLAASQLMGGWSDMPLDDPKVTEYMAKVEKVYNQQNNDVSHHRALKATKAQQQVVSGVNYKIEYEFGRTDCKKGTVCAADAPVTNKHTVKSKIYSQPWTNTEEITLQP</sequence>
<evidence type="ECO:0000259" key="6">
    <source>
        <dbReference type="SMART" id="SM00043"/>
    </source>
</evidence>
<keyword evidence="3" id="KW-0789">Thiol protease inhibitor</keyword>
<dbReference type="CDD" id="cd00042">
    <property type="entry name" value="CY"/>
    <property type="match status" value="1"/>
</dbReference>
<dbReference type="SUPFAM" id="SSF54403">
    <property type="entry name" value="Cystatin/monellin"/>
    <property type="match status" value="1"/>
</dbReference>
<protein>
    <recommendedName>
        <fullName evidence="6">Cystatin domain-containing protein</fullName>
    </recommendedName>
</protein>
<proteinExistence type="inferred from homology"/>
<dbReference type="PANTHER" id="PTHR46186:SF2">
    <property type="entry name" value="CYSTATIN"/>
    <property type="match status" value="1"/>
</dbReference>
<dbReference type="OrthoDB" id="110606at2759"/>
<dbReference type="PROSITE" id="PS00287">
    <property type="entry name" value="CYSTATIN"/>
    <property type="match status" value="1"/>
</dbReference>
<evidence type="ECO:0000256" key="4">
    <source>
        <dbReference type="ARBA" id="ARBA00023157"/>
    </source>
</evidence>
<name>A0A811L2S1_9BILA</name>
<comment type="caution">
    <text evidence="7">The sequence shown here is derived from an EMBL/GenBank/DDBJ whole genome shotgun (WGS) entry which is preliminary data.</text>
</comment>
<dbReference type="EMBL" id="CAJFDH010000004">
    <property type="protein sequence ID" value="CAD5221439.1"/>
    <property type="molecule type" value="Genomic_DNA"/>
</dbReference>
<dbReference type="FunFam" id="3.10.450.10:FF:000004">
    <property type="entry name" value="Cystatin C"/>
    <property type="match status" value="1"/>
</dbReference>
<evidence type="ECO:0000256" key="5">
    <source>
        <dbReference type="SAM" id="SignalP"/>
    </source>
</evidence>
<evidence type="ECO:0000256" key="3">
    <source>
        <dbReference type="ARBA" id="ARBA00022704"/>
    </source>
</evidence>
<dbReference type="GO" id="GO:0004869">
    <property type="term" value="F:cysteine-type endopeptidase inhibitor activity"/>
    <property type="evidence" value="ECO:0007669"/>
    <property type="project" value="UniProtKB-KW"/>
</dbReference>
<evidence type="ECO:0000313" key="8">
    <source>
        <dbReference type="Proteomes" id="UP000614601"/>
    </source>
</evidence>
<dbReference type="SMART" id="SM00043">
    <property type="entry name" value="CY"/>
    <property type="match status" value="1"/>
</dbReference>
<dbReference type="InterPro" id="IPR018073">
    <property type="entry name" value="Prot_inh_cystat_CS"/>
</dbReference>
<evidence type="ECO:0000256" key="2">
    <source>
        <dbReference type="ARBA" id="ARBA00022690"/>
    </source>
</evidence>
<evidence type="ECO:0000313" key="7">
    <source>
        <dbReference type="EMBL" id="CAD5221439.1"/>
    </source>
</evidence>
<organism evidence="7 8">
    <name type="scientific">Bursaphelenchus okinawaensis</name>
    <dbReference type="NCBI Taxonomy" id="465554"/>
    <lineage>
        <taxon>Eukaryota</taxon>
        <taxon>Metazoa</taxon>
        <taxon>Ecdysozoa</taxon>
        <taxon>Nematoda</taxon>
        <taxon>Chromadorea</taxon>
        <taxon>Rhabditida</taxon>
        <taxon>Tylenchina</taxon>
        <taxon>Tylenchomorpha</taxon>
        <taxon>Aphelenchoidea</taxon>
        <taxon>Aphelenchoididae</taxon>
        <taxon>Bursaphelenchus</taxon>
    </lineage>
</organism>
<accession>A0A811L2S1</accession>
<gene>
    <name evidence="7" type="ORF">BOKJ2_LOCUS9445</name>
</gene>
<comment type="similarity">
    <text evidence="1">Belongs to the cystatin family.</text>
</comment>
<dbReference type="InterPro" id="IPR000010">
    <property type="entry name" value="Cystatin_dom"/>
</dbReference>
<dbReference type="GO" id="GO:0005615">
    <property type="term" value="C:extracellular space"/>
    <property type="evidence" value="ECO:0007669"/>
    <property type="project" value="TreeGrafter"/>
</dbReference>
<feature type="signal peptide" evidence="5">
    <location>
        <begin position="1"/>
        <end position="16"/>
    </location>
</feature>
<keyword evidence="5" id="KW-0732">Signal</keyword>
<keyword evidence="2" id="KW-0646">Protease inhibitor</keyword>
<feature type="chain" id="PRO_5044131702" description="Cystatin domain-containing protein" evidence="5">
    <location>
        <begin position="17"/>
        <end position="119"/>
    </location>
</feature>
<dbReference type="GO" id="GO:0005737">
    <property type="term" value="C:cytoplasm"/>
    <property type="evidence" value="ECO:0007669"/>
    <property type="project" value="TreeGrafter"/>
</dbReference>
<reference evidence="7" key="1">
    <citation type="submission" date="2020-09" db="EMBL/GenBank/DDBJ databases">
        <authorList>
            <person name="Kikuchi T."/>
        </authorList>
    </citation>
    <scope>NUCLEOTIDE SEQUENCE</scope>
    <source>
        <strain evidence="7">SH1</strain>
    </source>
</reference>
<evidence type="ECO:0000256" key="1">
    <source>
        <dbReference type="ARBA" id="ARBA00009403"/>
    </source>
</evidence>
<dbReference type="Proteomes" id="UP000783686">
    <property type="component" value="Unassembled WGS sequence"/>
</dbReference>
<dbReference type="InterPro" id="IPR046350">
    <property type="entry name" value="Cystatin_sf"/>
</dbReference>
<dbReference type="AlphaFoldDB" id="A0A811L2S1"/>
<keyword evidence="8" id="KW-1185">Reference proteome</keyword>
<dbReference type="Gene3D" id="3.10.450.10">
    <property type="match status" value="1"/>
</dbReference>
<dbReference type="GO" id="GO:0031982">
    <property type="term" value="C:vesicle"/>
    <property type="evidence" value="ECO:0007669"/>
    <property type="project" value="TreeGrafter"/>
</dbReference>